<reference evidence="4" key="1">
    <citation type="submission" date="2017-01" db="EMBL/GenBank/DDBJ databases">
        <authorList>
            <person name="Varghese N."/>
            <person name="Submissions S."/>
        </authorList>
    </citation>
    <scope>NUCLEOTIDE SEQUENCE [LARGE SCALE GENOMIC DNA]</scope>
    <source>
        <strain evidence="4">CGMCC 1.7737</strain>
    </source>
</reference>
<proteinExistence type="predicted"/>
<feature type="domain" description="Beta-lactamase-related" evidence="2">
    <location>
        <begin position="13"/>
        <end position="330"/>
    </location>
</feature>
<accession>A0A1N7CQJ8</accession>
<keyword evidence="4" id="KW-1185">Reference proteome</keyword>
<protein>
    <submittedName>
        <fullName evidence="3">CubicO group peptidase, beta-lactamase class C family</fullName>
    </submittedName>
</protein>
<dbReference type="PANTHER" id="PTHR43283">
    <property type="entry name" value="BETA-LACTAMASE-RELATED"/>
    <property type="match status" value="1"/>
</dbReference>
<evidence type="ECO:0000259" key="2">
    <source>
        <dbReference type="Pfam" id="PF00144"/>
    </source>
</evidence>
<dbReference type="Gene3D" id="3.40.710.10">
    <property type="entry name" value="DD-peptidase/beta-lactamase superfamily"/>
    <property type="match status" value="1"/>
</dbReference>
<dbReference type="AlphaFoldDB" id="A0A1N7CQJ8"/>
<dbReference type="InterPro" id="IPR050789">
    <property type="entry name" value="Diverse_Enzym_Activities"/>
</dbReference>
<sequence>MTNSMQKTDDTLDAFLARGLDEAVYPGAVAAVGTADGIGKIAAAGRRDPERDDAMTRTTVFDAASLTKPVITATTALSLVESGVVALSDELHRYLPELEGHRRGEIRLLELLTHSSGLQPYAFSKSWDSPSDVFDGLRDRSLLEAEPGTRYEYSCLNFVYLAEALRRATDRSLADLAETHVFDPVGMNASCLGPTDEANLAATYCHEHRDRTLRGEVHDPLGWAMDGDSGNAGLFTTVDDLAAFARSYLVADGTVLSAATVERLQDDWLPDCADRHSLGWRLADGTYPAPNWSRRGLGHTGYTGTSLWLDHDRDRFAVLLTNQVYDGKDTGLIRFRERFHAMVAAGRFD</sequence>
<dbReference type="SUPFAM" id="SSF56601">
    <property type="entry name" value="beta-lactamase/transpeptidase-like"/>
    <property type="match status" value="1"/>
</dbReference>
<dbReference type="Proteomes" id="UP000186914">
    <property type="component" value="Unassembled WGS sequence"/>
</dbReference>
<dbReference type="PANTHER" id="PTHR43283:SF11">
    <property type="entry name" value="BETA-LACTAMASE-RELATED DOMAIN-CONTAINING PROTEIN"/>
    <property type="match status" value="1"/>
</dbReference>
<dbReference type="InterPro" id="IPR001466">
    <property type="entry name" value="Beta-lactam-related"/>
</dbReference>
<name>A0A1N7CQJ8_9EURY</name>
<gene>
    <name evidence="3" type="ORF">SAMN05421858_3177</name>
</gene>
<dbReference type="InterPro" id="IPR012338">
    <property type="entry name" value="Beta-lactam/transpept-like"/>
</dbReference>
<dbReference type="GO" id="GO:0016787">
    <property type="term" value="F:hydrolase activity"/>
    <property type="evidence" value="ECO:0007669"/>
    <property type="project" value="UniProtKB-KW"/>
</dbReference>
<dbReference type="EMBL" id="FTNO01000003">
    <property type="protein sequence ID" value="SIR65840.1"/>
    <property type="molecule type" value="Genomic_DNA"/>
</dbReference>
<evidence type="ECO:0000256" key="1">
    <source>
        <dbReference type="ARBA" id="ARBA00022801"/>
    </source>
</evidence>
<dbReference type="Pfam" id="PF00144">
    <property type="entry name" value="Beta-lactamase"/>
    <property type="match status" value="1"/>
</dbReference>
<keyword evidence="1" id="KW-0378">Hydrolase</keyword>
<evidence type="ECO:0000313" key="3">
    <source>
        <dbReference type="EMBL" id="SIR65840.1"/>
    </source>
</evidence>
<evidence type="ECO:0000313" key="4">
    <source>
        <dbReference type="Proteomes" id="UP000186914"/>
    </source>
</evidence>
<organism evidence="3 4">
    <name type="scientific">Haladaptatus litoreus</name>
    <dbReference type="NCBI Taxonomy" id="553468"/>
    <lineage>
        <taxon>Archaea</taxon>
        <taxon>Methanobacteriati</taxon>
        <taxon>Methanobacteriota</taxon>
        <taxon>Stenosarchaea group</taxon>
        <taxon>Halobacteria</taxon>
        <taxon>Halobacteriales</taxon>
        <taxon>Haladaptataceae</taxon>
        <taxon>Haladaptatus</taxon>
    </lineage>
</organism>